<evidence type="ECO:0000313" key="2">
    <source>
        <dbReference type="EMBL" id="PKC51329.1"/>
    </source>
</evidence>
<evidence type="ECO:0000313" key="3">
    <source>
        <dbReference type="Proteomes" id="UP000232688"/>
    </source>
</evidence>
<keyword evidence="1" id="KW-0812">Transmembrane</keyword>
<dbReference type="Proteomes" id="UP000232688">
    <property type="component" value="Unassembled WGS sequence"/>
</dbReference>
<organism evidence="2 3">
    <name type="scientific">Rhizophagus irregularis</name>
    <dbReference type="NCBI Taxonomy" id="588596"/>
    <lineage>
        <taxon>Eukaryota</taxon>
        <taxon>Fungi</taxon>
        <taxon>Fungi incertae sedis</taxon>
        <taxon>Mucoromycota</taxon>
        <taxon>Glomeromycotina</taxon>
        <taxon>Glomeromycetes</taxon>
        <taxon>Glomerales</taxon>
        <taxon>Glomeraceae</taxon>
        <taxon>Rhizophagus</taxon>
    </lineage>
</organism>
<gene>
    <name evidence="2" type="ORF">RhiirA1_483999</name>
</gene>
<dbReference type="EMBL" id="LLXH01007857">
    <property type="protein sequence ID" value="PKC51329.1"/>
    <property type="molecule type" value="Genomic_DNA"/>
</dbReference>
<reference evidence="2 3" key="2">
    <citation type="submission" date="2017-10" db="EMBL/GenBank/DDBJ databases">
        <title>Genome analyses suggest a sexual origin of heterokaryosis in a supposedly ancient asexual fungus.</title>
        <authorList>
            <person name="Corradi N."/>
            <person name="Sedzielewska K."/>
            <person name="Noel J."/>
            <person name="Charron P."/>
            <person name="Farinelli L."/>
            <person name="Marton T."/>
            <person name="Kruger M."/>
            <person name="Pelin A."/>
            <person name="Brachmann A."/>
            <person name="Corradi N."/>
        </authorList>
    </citation>
    <scope>NUCLEOTIDE SEQUENCE [LARGE SCALE GENOMIC DNA]</scope>
    <source>
        <strain evidence="2 3">A1</strain>
    </source>
</reference>
<feature type="transmembrane region" description="Helical" evidence="1">
    <location>
        <begin position="16"/>
        <end position="33"/>
    </location>
</feature>
<keyword evidence="1" id="KW-0472">Membrane</keyword>
<accession>A0A2N0QJU4</accession>
<dbReference type="AlphaFoldDB" id="A0A2N0QJU4"/>
<comment type="caution">
    <text evidence="2">The sequence shown here is derived from an EMBL/GenBank/DDBJ whole genome shotgun (WGS) entry which is preliminary data.</text>
</comment>
<protein>
    <submittedName>
        <fullName evidence="2">Uncharacterized protein</fullName>
    </submittedName>
</protein>
<name>A0A2N0QJU4_9GLOM</name>
<reference evidence="2 3" key="1">
    <citation type="submission" date="2017-10" db="EMBL/GenBank/DDBJ databases">
        <title>Extensive intraspecific genome diversity in a model arbuscular mycorrhizal fungus.</title>
        <authorList>
            <person name="Chen E.C.H."/>
            <person name="Morin E."/>
            <person name="Baudet D."/>
            <person name="Noel J."/>
            <person name="Ndikumana S."/>
            <person name="Charron P."/>
            <person name="St-Onge C."/>
            <person name="Giorgi J."/>
            <person name="Grigoriev I.V."/>
            <person name="Roux C."/>
            <person name="Martin F.M."/>
            <person name="Corradi N."/>
        </authorList>
    </citation>
    <scope>NUCLEOTIDE SEQUENCE [LARGE SCALE GENOMIC DNA]</scope>
    <source>
        <strain evidence="2 3">A1</strain>
    </source>
</reference>
<dbReference type="VEuPathDB" id="FungiDB:RhiirA1_483999"/>
<evidence type="ECO:0000256" key="1">
    <source>
        <dbReference type="SAM" id="Phobius"/>
    </source>
</evidence>
<keyword evidence="1" id="KW-1133">Transmembrane helix</keyword>
<sequence length="107" mass="12606">MIDFAGISLPFSANDLLIAGVRLLAIVGGLILLQMSFNIFAKLSNLINNALYYSGRVKNEYGERHVSPWKEKVMQFNNETYHKVFNRKEYKRWQEYEKSGKKWYDHL</sequence>
<proteinExistence type="predicted"/>